<keyword evidence="3" id="KW-1185">Reference proteome</keyword>
<name>A0ABU9T0U6_9ALTE</name>
<comment type="caution">
    <text evidence="2">The sequence shown here is derived from an EMBL/GenBank/DDBJ whole genome shotgun (WGS) entry which is preliminary data.</text>
</comment>
<dbReference type="EMBL" id="JBBMQS010000017">
    <property type="protein sequence ID" value="MEM5499762.1"/>
    <property type="molecule type" value="Genomic_DNA"/>
</dbReference>
<sequence length="312" mass="35997">MLSTWLLNFFCFAFLICSFLTHADNERSKIDEETCFSNSWNKEKLLDLKNNQFLLSNQGIHELLPQLRYCLASSDPIIRDDVAFGAYSTWLRAGNIRPPTLSSLFETFLSDIDHNKNDEQSVFLPFAILVFSEVLRVDRKSPYLQASQRIKAVNALSSYMLLANDYRGFDDQLGWRHSVAHTSDAIFQLVLNPKINQAQLQQMLNAIAQQIPAQGSHFYIYAEPERLSRPVYYAMRREDVPIKFWEQWISNIADPSPFKSWAEVFTNQQGLAQRHNVKLFLLNLQYFIVAGKGNEQLGELNIMVKDALKSMI</sequence>
<keyword evidence="1" id="KW-0732">Signal</keyword>
<evidence type="ECO:0000313" key="2">
    <source>
        <dbReference type="EMBL" id="MEM5499762.1"/>
    </source>
</evidence>
<dbReference type="RefSeq" id="WP_039986532.1">
    <property type="nucleotide sequence ID" value="NZ_JBBMQS010000017.1"/>
</dbReference>
<dbReference type="InterPro" id="IPR021247">
    <property type="entry name" value="DUF2785"/>
</dbReference>
<protein>
    <submittedName>
        <fullName evidence="2">DUF2785 domain-containing protein</fullName>
    </submittedName>
</protein>
<accession>A0ABU9T0U6</accession>
<dbReference type="Proteomes" id="UP001461163">
    <property type="component" value="Unassembled WGS sequence"/>
</dbReference>
<proteinExistence type="predicted"/>
<feature type="signal peptide" evidence="1">
    <location>
        <begin position="1"/>
        <end position="23"/>
    </location>
</feature>
<evidence type="ECO:0000313" key="3">
    <source>
        <dbReference type="Proteomes" id="UP001461163"/>
    </source>
</evidence>
<reference evidence="2 3" key="1">
    <citation type="submission" date="2024-03" db="EMBL/GenBank/DDBJ databases">
        <title>Community enrichment and isolation of bacterial strains for fucoidan degradation.</title>
        <authorList>
            <person name="Sichert A."/>
        </authorList>
    </citation>
    <scope>NUCLEOTIDE SEQUENCE [LARGE SCALE GENOMIC DNA]</scope>
    <source>
        <strain evidence="2 3">AS12</strain>
    </source>
</reference>
<gene>
    <name evidence="2" type="ORF">WNY77_20295</name>
</gene>
<evidence type="ECO:0000256" key="1">
    <source>
        <dbReference type="SAM" id="SignalP"/>
    </source>
</evidence>
<feature type="chain" id="PRO_5045492132" evidence="1">
    <location>
        <begin position="24"/>
        <end position="312"/>
    </location>
</feature>
<dbReference type="Pfam" id="PF10978">
    <property type="entry name" value="DUF2785"/>
    <property type="match status" value="1"/>
</dbReference>
<organism evidence="2 3">
    <name type="scientific">Paraglaciecola mesophila</name>
    <dbReference type="NCBI Taxonomy" id="197222"/>
    <lineage>
        <taxon>Bacteria</taxon>
        <taxon>Pseudomonadati</taxon>
        <taxon>Pseudomonadota</taxon>
        <taxon>Gammaproteobacteria</taxon>
        <taxon>Alteromonadales</taxon>
        <taxon>Alteromonadaceae</taxon>
        <taxon>Paraglaciecola</taxon>
    </lineage>
</organism>